<dbReference type="AlphaFoldDB" id="B6RB16"/>
<dbReference type="InterPro" id="IPR048958">
    <property type="entry name" value="Polysacc_lyase_14"/>
</dbReference>
<name>B6RB16_HALDI</name>
<dbReference type="CAZy" id="PL14">
    <property type="family name" value="Polysaccharide Lyase Family 14"/>
</dbReference>
<dbReference type="PANTHER" id="PTHR40124:SF1">
    <property type="entry name" value="DISAGGREGATASE RELATED REPEAT PROTEIN"/>
    <property type="match status" value="1"/>
</dbReference>
<keyword evidence="1" id="KW-0732">Signal</keyword>
<dbReference type="CAZy" id="CBM2">
    <property type="family name" value="Carbohydrate-Binding Module Family 2"/>
</dbReference>
<evidence type="ECO:0000313" key="3">
    <source>
        <dbReference type="EMBL" id="ABO26618.1"/>
    </source>
</evidence>
<keyword evidence="3" id="KW-0456">Lyase</keyword>
<evidence type="ECO:0000259" key="2">
    <source>
        <dbReference type="Pfam" id="PF21294"/>
    </source>
</evidence>
<dbReference type="Gene3D" id="2.60.120.200">
    <property type="match status" value="1"/>
</dbReference>
<reference evidence="3" key="1">
    <citation type="submission" date="2006-10" db="EMBL/GenBank/DDBJ databases">
        <title>Novel gene discovery from Haliotis discus discus by normalized cDNA library analysis.</title>
        <authorList>
            <person name="Oh C."/>
            <person name="Kang H.-S."/>
            <person name="Lee J."/>
        </authorList>
    </citation>
    <scope>NUCLEOTIDE SEQUENCE</scope>
</reference>
<protein>
    <submittedName>
        <fullName evidence="3">Alginate lyase 2</fullName>
    </submittedName>
</protein>
<organism evidence="3">
    <name type="scientific">Haliotis discus discus</name>
    <name type="common">disc abalone</name>
    <dbReference type="NCBI Taxonomy" id="91233"/>
    <lineage>
        <taxon>Eukaryota</taxon>
        <taxon>Metazoa</taxon>
        <taxon>Spiralia</taxon>
        <taxon>Lophotrochozoa</taxon>
        <taxon>Mollusca</taxon>
        <taxon>Gastropoda</taxon>
        <taxon>Vetigastropoda</taxon>
        <taxon>Lepetellida</taxon>
        <taxon>Haliotoidea</taxon>
        <taxon>Haliotidae</taxon>
        <taxon>Haliotis</taxon>
    </lineage>
</organism>
<dbReference type="Pfam" id="PF21294">
    <property type="entry name" value="Polysacc_lyase_14"/>
    <property type="match status" value="1"/>
</dbReference>
<feature type="domain" description="Polysaccharide lyase 14" evidence="2">
    <location>
        <begin position="186"/>
        <end position="387"/>
    </location>
</feature>
<proteinExistence type="evidence at transcript level"/>
<accession>B6RB16</accession>
<dbReference type="GO" id="GO:0016829">
    <property type="term" value="F:lyase activity"/>
    <property type="evidence" value="ECO:0007669"/>
    <property type="project" value="UniProtKB-KW"/>
</dbReference>
<sequence>MNRNMVSLLAVAFLLSSAVAMDIPITKNWDGGFRSEFCEPITQTMQHWTAHVIFDHHVDTLDIWVADVQKTLNGGKEFVLVNKASYGEQKDGDKLCVKLVGRVNGDIVPKARFYIEGMDGPVSATQKPIIHTAKRATSHTSSHVTGKVLYRHSGFDPSDYKKGITVLQHGGFDEDSGSVVRDPAGTGQHVLRVFYQKGHYIHVRGHRGIQFYWTPIRPQTTLTLSYDIYFDPNFDWVKGGKLPGLWGGSQTCSGGRHNEECFSTRFMWRTGGGGELYAYIPSGQRADFCTKNICNFDYGNSLGRDSWHFKKGVWQNIAQEVKLNTPGKQDGTAKVWYNGKQVYEINNVNFRTKSSIKIDGIFFSTFFGGSSPDWAPTRDSYNYFKNFVLSNNVTPGHIIG</sequence>
<dbReference type="EMBL" id="EF103360">
    <property type="protein sequence ID" value="ABO26618.1"/>
    <property type="molecule type" value="mRNA"/>
</dbReference>
<feature type="chain" id="PRO_5002848922" evidence="1">
    <location>
        <begin position="21"/>
        <end position="400"/>
    </location>
</feature>
<dbReference type="PANTHER" id="PTHR40124">
    <property type="match status" value="1"/>
</dbReference>
<feature type="signal peptide" evidence="1">
    <location>
        <begin position="1"/>
        <end position="20"/>
    </location>
</feature>
<evidence type="ECO:0000256" key="1">
    <source>
        <dbReference type="SAM" id="SignalP"/>
    </source>
</evidence>